<dbReference type="Proteomes" id="UP000675881">
    <property type="component" value="Chromosome 5"/>
</dbReference>
<dbReference type="EMBL" id="HG994584">
    <property type="protein sequence ID" value="CAF2962069.1"/>
    <property type="molecule type" value="Genomic_DNA"/>
</dbReference>
<feature type="domain" description="PWWP" evidence="1">
    <location>
        <begin position="118"/>
        <end position="183"/>
    </location>
</feature>
<evidence type="ECO:0000313" key="2">
    <source>
        <dbReference type="EMBL" id="CAF2962069.1"/>
    </source>
</evidence>
<dbReference type="Gene3D" id="2.30.30.140">
    <property type="match status" value="1"/>
</dbReference>
<evidence type="ECO:0000313" key="4">
    <source>
        <dbReference type="Proteomes" id="UP000675881"/>
    </source>
</evidence>
<reference evidence="2" key="2">
    <citation type="submission" date="2021-02" db="EMBL/GenBank/DDBJ databases">
        <authorList>
            <person name="Bekaert M."/>
        </authorList>
    </citation>
    <scope>NUCLEOTIDE SEQUENCE</scope>
    <source>
        <strain evidence="2">IoA-00</strain>
    </source>
</reference>
<reference evidence="3" key="1">
    <citation type="submission" date="2014-05" db="EMBL/GenBank/DDBJ databases">
        <authorList>
            <person name="Chronopoulou M."/>
        </authorList>
    </citation>
    <scope>NUCLEOTIDE SEQUENCE</scope>
    <source>
        <tissue evidence="3">Whole organism</tissue>
    </source>
</reference>
<dbReference type="EMBL" id="HACA01008719">
    <property type="protein sequence ID" value="CDW26080.1"/>
    <property type="molecule type" value="Transcribed_RNA"/>
</dbReference>
<gene>
    <name evidence="2" type="ORF">LSAA_10586</name>
</gene>
<dbReference type="PROSITE" id="PS50812">
    <property type="entry name" value="PWWP"/>
    <property type="match status" value="1"/>
</dbReference>
<proteinExistence type="predicted"/>
<dbReference type="Pfam" id="PF00855">
    <property type="entry name" value="PWWP"/>
    <property type="match status" value="1"/>
</dbReference>
<accession>A0A0K2TJT9</accession>
<name>A0A0K2TJT9_LEPSM</name>
<organism evidence="3">
    <name type="scientific">Lepeophtheirus salmonis</name>
    <name type="common">Salmon louse</name>
    <name type="synonym">Caligus salmonis</name>
    <dbReference type="NCBI Taxonomy" id="72036"/>
    <lineage>
        <taxon>Eukaryota</taxon>
        <taxon>Metazoa</taxon>
        <taxon>Ecdysozoa</taxon>
        <taxon>Arthropoda</taxon>
        <taxon>Crustacea</taxon>
        <taxon>Multicrustacea</taxon>
        <taxon>Hexanauplia</taxon>
        <taxon>Copepoda</taxon>
        <taxon>Siphonostomatoida</taxon>
        <taxon>Caligidae</taxon>
        <taxon>Lepeophtheirus</taxon>
    </lineage>
</organism>
<evidence type="ECO:0000259" key="1">
    <source>
        <dbReference type="PROSITE" id="PS50812"/>
    </source>
</evidence>
<dbReference type="AlphaFoldDB" id="A0A0K2TJT9"/>
<evidence type="ECO:0000313" key="3">
    <source>
        <dbReference type="EMBL" id="CDW26080.1"/>
    </source>
</evidence>
<dbReference type="SUPFAM" id="SSF63748">
    <property type="entry name" value="Tudor/PWWP/MBT"/>
    <property type="match status" value="1"/>
</dbReference>
<sequence>MSLNNFEDSTNIDSSSSGLLCLLCGCRMASKRLRRHIRERHNVTEPGIFDLLLHGDDSKLQTLRKYRCKTCGFFNQNEAFVLSPHRSHTSKEGGYGSEVLCLVPVLKRISQPSPLYECGEQVIVKREFFLWWPAIVLQRPGHLDDLKSHYDPIKRRYHVGYFSNKSMLREWVPESDILPFSSIGSKSKFNCRDYTAALSLADHCETWSNEERRLKFCFTSKS</sequence>
<protein>
    <submittedName>
        <fullName evidence="2">(salmon louse) hypothetical protein</fullName>
    </submittedName>
</protein>
<dbReference type="InterPro" id="IPR000313">
    <property type="entry name" value="PWWP_dom"/>
</dbReference>
<keyword evidence="4" id="KW-1185">Reference proteome</keyword>